<dbReference type="CDD" id="cd06223">
    <property type="entry name" value="PRTases_typeI"/>
    <property type="match status" value="1"/>
</dbReference>
<dbReference type="OrthoDB" id="5541877at2759"/>
<comment type="caution">
    <text evidence="15">The sequence shown here is derived from an EMBL/GenBank/DDBJ whole genome shotgun (WGS) entry which is preliminary data.</text>
</comment>
<dbReference type="OMA" id="WWSRYGL"/>
<evidence type="ECO:0000256" key="4">
    <source>
        <dbReference type="ARBA" id="ARBA00004659"/>
    </source>
</evidence>
<gene>
    <name evidence="15" type="ORF">B7463_g3591</name>
</gene>
<keyword evidence="10" id="KW-0808">Transferase</keyword>
<evidence type="ECO:0000256" key="2">
    <source>
        <dbReference type="ARBA" id="ARBA00003968"/>
    </source>
</evidence>
<sequence length="768" mass="87062">MTATPQIPQQQSVDNASRLESQSTAATSSPSELASTKISLRAALRQFPDFPIPGIDFVDILPLFASPSIHETLIRSLELQVLAIDGGRKPDVVVGLDARGFLFGPSLALRLGAGFAPVRKPGKLPGPTVEAAFEKEYGKDFFQIQSDAVKPGQTVLVVDDIIATGRFRAVPLDTARREQTRRNRNSLSLLGSVYGYGAIFGAEGEDGDERDYFNHDDGEEGEDGCLRRWVLWFGRNVRDLWIEPRQGAVARAVDKWWSRWWLLMVWPAIFAVAWCAIPFPQYPLPYNYGVVTKDTIRGSEGHKIPGHGEARVEVNFWFFLFVYYGFYNITALMWITKVFNIYSLNWWPQSLGFPITVSIIAAISVAVPIPIYYFPETNWLTTHNTSWICWTFFTMAMPLFIAFGILLNHERHLGLRHSLSETQRIFTSSWWTGETDTINARDRLRRPPIPQTAFNPDDPLEVVLAAEPAHTHRQRPLTLKKRWIPASFVRFIWFCAAVFIAMLVYVLGEAYAETYLRTLPHSTIETIVYVYSWVITVHLLDALTGWILGGKEGERVGSYPLGWVFKLYFSITYQTYVRALYARLRSPQQFILLQALSSTFLIILAPLMISSPFHYVLGILSINNQSYSSYKKFCSRNIFLRGLAENVSMITFLGSILVLHYGKNKDVYPYFAFDQDTSTEPPSDGGGFGNGEGYDFGLTFYASMVTWACEIVAAWIVRRILWFGWKSDVTGEAKADLATWPELLPTGVVVMVHVLQNMLFSIVRLRFH</sequence>
<keyword evidence="16" id="KW-1185">Reference proteome</keyword>
<evidence type="ECO:0000256" key="1">
    <source>
        <dbReference type="ARBA" id="ARBA00000868"/>
    </source>
</evidence>
<dbReference type="InterPro" id="IPR039966">
    <property type="entry name" value="C553.12c"/>
</dbReference>
<dbReference type="GO" id="GO:0006166">
    <property type="term" value="P:purine ribonucleoside salvage"/>
    <property type="evidence" value="ECO:0007669"/>
    <property type="project" value="UniProtKB-KW"/>
</dbReference>
<keyword evidence="9" id="KW-0328">Glycosyltransferase</keyword>
<evidence type="ECO:0000313" key="16">
    <source>
        <dbReference type="Proteomes" id="UP000258309"/>
    </source>
</evidence>
<keyword evidence="13" id="KW-0812">Transmembrane</keyword>
<comment type="subunit">
    <text evidence="6">Homodimer.</text>
</comment>
<feature type="region of interest" description="Disordered" evidence="12">
    <location>
        <begin position="1"/>
        <end position="31"/>
    </location>
</feature>
<dbReference type="SUPFAM" id="SSF53271">
    <property type="entry name" value="PRTase-like"/>
    <property type="match status" value="1"/>
</dbReference>
<dbReference type="InterPro" id="IPR000836">
    <property type="entry name" value="PRTase_dom"/>
</dbReference>
<comment type="function">
    <text evidence="2">Catalyzes a salvage reaction resulting in the formation of AMP, that is energically less costly than de novo synthesis.</text>
</comment>
<feature type="transmembrane region" description="Helical" evidence="13">
    <location>
        <begin position="351"/>
        <end position="373"/>
    </location>
</feature>
<dbReference type="FunFam" id="3.40.50.2020:FF:000004">
    <property type="entry name" value="Adenine phosphoribosyltransferase"/>
    <property type="match status" value="1"/>
</dbReference>
<evidence type="ECO:0000256" key="13">
    <source>
        <dbReference type="SAM" id="Phobius"/>
    </source>
</evidence>
<dbReference type="PANTHER" id="PTHR40467">
    <property type="match status" value="1"/>
</dbReference>
<dbReference type="Gene3D" id="3.40.50.2020">
    <property type="match status" value="1"/>
</dbReference>
<evidence type="ECO:0000256" key="12">
    <source>
        <dbReference type="SAM" id="MobiDB-lite"/>
    </source>
</evidence>
<dbReference type="GO" id="GO:0005737">
    <property type="term" value="C:cytoplasm"/>
    <property type="evidence" value="ECO:0007669"/>
    <property type="project" value="UniProtKB-SubCell"/>
</dbReference>
<feature type="transmembrane region" description="Helical" evidence="13">
    <location>
        <begin position="483"/>
        <end position="507"/>
    </location>
</feature>
<dbReference type="AlphaFoldDB" id="A0A3E2HH25"/>
<dbReference type="EMBL" id="NCSJ02000049">
    <property type="protein sequence ID" value="RFU32724.1"/>
    <property type="molecule type" value="Genomic_DNA"/>
</dbReference>
<comment type="subcellular location">
    <subcellularLocation>
        <location evidence="3">Cytoplasm</location>
    </subcellularLocation>
</comment>
<evidence type="ECO:0000256" key="7">
    <source>
        <dbReference type="ARBA" id="ARBA00011893"/>
    </source>
</evidence>
<dbReference type="Pfam" id="PF00156">
    <property type="entry name" value="Pribosyltran"/>
    <property type="match status" value="1"/>
</dbReference>
<evidence type="ECO:0000313" key="15">
    <source>
        <dbReference type="EMBL" id="RFU32724.1"/>
    </source>
</evidence>
<proteinExistence type="inferred from homology"/>
<feature type="non-terminal residue" evidence="15">
    <location>
        <position position="768"/>
    </location>
</feature>
<evidence type="ECO:0000259" key="14">
    <source>
        <dbReference type="Pfam" id="PF00156"/>
    </source>
</evidence>
<feature type="transmembrane region" description="Helical" evidence="13">
    <location>
        <begin position="260"/>
        <end position="279"/>
    </location>
</feature>
<feature type="transmembrane region" description="Helical" evidence="13">
    <location>
        <begin position="591"/>
        <end position="617"/>
    </location>
</feature>
<evidence type="ECO:0000256" key="6">
    <source>
        <dbReference type="ARBA" id="ARBA00011738"/>
    </source>
</evidence>
<feature type="transmembrane region" description="Helical" evidence="13">
    <location>
        <begin position="527"/>
        <end position="549"/>
    </location>
</feature>
<feature type="transmembrane region" description="Helical" evidence="13">
    <location>
        <begin position="698"/>
        <end position="717"/>
    </location>
</feature>
<feature type="transmembrane region" description="Helical" evidence="13">
    <location>
        <begin position="316"/>
        <end position="339"/>
    </location>
</feature>
<evidence type="ECO:0000256" key="9">
    <source>
        <dbReference type="ARBA" id="ARBA00022676"/>
    </source>
</evidence>
<comment type="similarity">
    <text evidence="5">Belongs to the purine/pyrimidine phosphoribosyltransferase family.</text>
</comment>
<comment type="catalytic activity">
    <reaction evidence="1">
        <text>AMP + diphosphate = 5-phospho-alpha-D-ribose 1-diphosphate + adenine</text>
        <dbReference type="Rhea" id="RHEA:16609"/>
        <dbReference type="ChEBI" id="CHEBI:16708"/>
        <dbReference type="ChEBI" id="CHEBI:33019"/>
        <dbReference type="ChEBI" id="CHEBI:58017"/>
        <dbReference type="ChEBI" id="CHEBI:456215"/>
        <dbReference type="EC" id="2.4.2.7"/>
    </reaction>
</comment>
<evidence type="ECO:0000256" key="5">
    <source>
        <dbReference type="ARBA" id="ARBA00008391"/>
    </source>
</evidence>
<name>A0A3E2HH25_SCYLI</name>
<reference evidence="15 16" key="1">
    <citation type="submission" date="2018-05" db="EMBL/GenBank/DDBJ databases">
        <title>Draft genome sequence of Scytalidium lignicola DSM 105466, a ubiquitous saprotrophic fungus.</title>
        <authorList>
            <person name="Buettner E."/>
            <person name="Gebauer A.M."/>
            <person name="Hofrichter M."/>
            <person name="Liers C."/>
            <person name="Kellner H."/>
        </authorList>
    </citation>
    <scope>NUCLEOTIDE SEQUENCE [LARGE SCALE GENOMIC DNA]</scope>
    <source>
        <strain evidence="15 16">DSM 105466</strain>
    </source>
</reference>
<comment type="pathway">
    <text evidence="4">Purine metabolism; AMP biosynthesis via salvage pathway; AMP from adenine: step 1/1.</text>
</comment>
<organism evidence="15 16">
    <name type="scientific">Scytalidium lignicola</name>
    <name type="common">Hyphomycete</name>
    <dbReference type="NCBI Taxonomy" id="5539"/>
    <lineage>
        <taxon>Eukaryota</taxon>
        <taxon>Fungi</taxon>
        <taxon>Dikarya</taxon>
        <taxon>Ascomycota</taxon>
        <taxon>Pezizomycotina</taxon>
        <taxon>Leotiomycetes</taxon>
        <taxon>Leotiomycetes incertae sedis</taxon>
        <taxon>Scytalidium</taxon>
    </lineage>
</organism>
<dbReference type="PANTHER" id="PTHR40467:SF1">
    <property type="match status" value="1"/>
</dbReference>
<dbReference type="InterPro" id="IPR029057">
    <property type="entry name" value="PRTase-like"/>
</dbReference>
<feature type="non-terminal residue" evidence="15">
    <location>
        <position position="1"/>
    </location>
</feature>
<feature type="domain" description="Phosphoribosyltransferase" evidence="14">
    <location>
        <begin position="81"/>
        <end position="166"/>
    </location>
</feature>
<protein>
    <recommendedName>
        <fullName evidence="7">adenine phosphoribosyltransferase</fullName>
        <ecNumber evidence="7">2.4.2.7</ecNumber>
    </recommendedName>
</protein>
<keyword evidence="13" id="KW-1133">Transmembrane helix</keyword>
<evidence type="ECO:0000256" key="11">
    <source>
        <dbReference type="ARBA" id="ARBA00022726"/>
    </source>
</evidence>
<evidence type="ECO:0000256" key="3">
    <source>
        <dbReference type="ARBA" id="ARBA00004496"/>
    </source>
</evidence>
<keyword evidence="13" id="KW-0472">Membrane</keyword>
<feature type="transmembrane region" description="Helical" evidence="13">
    <location>
        <begin position="638"/>
        <end position="661"/>
    </location>
</feature>
<feature type="transmembrane region" description="Helical" evidence="13">
    <location>
        <begin position="561"/>
        <end position="579"/>
    </location>
</feature>
<dbReference type="GO" id="GO:0003999">
    <property type="term" value="F:adenine phosphoribosyltransferase activity"/>
    <property type="evidence" value="ECO:0007669"/>
    <property type="project" value="UniProtKB-EC"/>
</dbReference>
<dbReference type="NCBIfam" id="NF002636">
    <property type="entry name" value="PRK02304.1-5"/>
    <property type="match status" value="1"/>
</dbReference>
<dbReference type="EC" id="2.4.2.7" evidence="7"/>
<evidence type="ECO:0000256" key="8">
    <source>
        <dbReference type="ARBA" id="ARBA00022490"/>
    </source>
</evidence>
<dbReference type="Proteomes" id="UP000258309">
    <property type="component" value="Unassembled WGS sequence"/>
</dbReference>
<accession>A0A3E2HH25</accession>
<keyword evidence="8" id="KW-0963">Cytoplasm</keyword>
<feature type="transmembrane region" description="Helical" evidence="13">
    <location>
        <begin position="385"/>
        <end position="407"/>
    </location>
</feature>
<evidence type="ECO:0000256" key="10">
    <source>
        <dbReference type="ARBA" id="ARBA00022679"/>
    </source>
</evidence>
<keyword evidence="11" id="KW-0660">Purine salvage</keyword>